<dbReference type="EMBL" id="LCDF01000007">
    <property type="protein sequence ID" value="KKS48564.1"/>
    <property type="molecule type" value="Genomic_DNA"/>
</dbReference>
<organism evidence="1 2">
    <name type="scientific">Candidatus Giovannonibacteria bacterium GW2011_GWF2_42_19</name>
    <dbReference type="NCBI Taxonomy" id="1618659"/>
    <lineage>
        <taxon>Bacteria</taxon>
        <taxon>Candidatus Giovannoniibacteriota</taxon>
    </lineage>
</organism>
<comment type="caution">
    <text evidence="1">The sequence shown here is derived from an EMBL/GenBank/DDBJ whole genome shotgun (WGS) entry which is preliminary data.</text>
</comment>
<protein>
    <submittedName>
        <fullName evidence="1">Uncharacterized protein</fullName>
    </submittedName>
</protein>
<dbReference type="AlphaFoldDB" id="A0A0G0ZIP2"/>
<evidence type="ECO:0000313" key="1">
    <source>
        <dbReference type="EMBL" id="KKS48564.1"/>
    </source>
</evidence>
<dbReference type="Proteomes" id="UP000034036">
    <property type="component" value="Unassembled WGS sequence"/>
</dbReference>
<evidence type="ECO:0000313" key="2">
    <source>
        <dbReference type="Proteomes" id="UP000034036"/>
    </source>
</evidence>
<proteinExistence type="predicted"/>
<sequence>MNRRKSTFKEQLNVLTTMEIMLGIIVFLPKDIRKFTDQAVFRFFKNLDQKRFRVFAINGELHSGTIRDMLSFLEMARVLTDWNTGYPCRFEVNADMLESIKNELANRRVLPKAEEILKDLSRRFLRAGKARKKPRQCR</sequence>
<accession>A0A0G0ZIP2</accession>
<name>A0A0G0ZIP2_9BACT</name>
<gene>
    <name evidence="1" type="ORF">UV11_C0007G0020</name>
</gene>
<reference evidence="1 2" key="1">
    <citation type="journal article" date="2015" name="Nature">
        <title>rRNA introns, odd ribosomes, and small enigmatic genomes across a large radiation of phyla.</title>
        <authorList>
            <person name="Brown C.T."/>
            <person name="Hug L.A."/>
            <person name="Thomas B.C."/>
            <person name="Sharon I."/>
            <person name="Castelle C.J."/>
            <person name="Singh A."/>
            <person name="Wilkins M.J."/>
            <person name="Williams K.H."/>
            <person name="Banfield J.F."/>
        </authorList>
    </citation>
    <scope>NUCLEOTIDE SEQUENCE [LARGE SCALE GENOMIC DNA]</scope>
</reference>